<proteinExistence type="predicted"/>
<dbReference type="OrthoDB" id="777875at2759"/>
<evidence type="ECO:0000313" key="3">
    <source>
        <dbReference type="EMBL" id="KMZ70286.1"/>
    </source>
</evidence>
<organism evidence="3 4">
    <name type="scientific">Zostera marina</name>
    <name type="common">Eelgrass</name>
    <dbReference type="NCBI Taxonomy" id="29655"/>
    <lineage>
        <taxon>Eukaryota</taxon>
        <taxon>Viridiplantae</taxon>
        <taxon>Streptophyta</taxon>
        <taxon>Embryophyta</taxon>
        <taxon>Tracheophyta</taxon>
        <taxon>Spermatophyta</taxon>
        <taxon>Magnoliopsida</taxon>
        <taxon>Liliopsida</taxon>
        <taxon>Zosteraceae</taxon>
        <taxon>Zostera</taxon>
    </lineage>
</organism>
<reference evidence="4" key="1">
    <citation type="journal article" date="2016" name="Nature">
        <title>The genome of the seagrass Zostera marina reveals angiosperm adaptation to the sea.</title>
        <authorList>
            <person name="Olsen J.L."/>
            <person name="Rouze P."/>
            <person name="Verhelst B."/>
            <person name="Lin Y.-C."/>
            <person name="Bayer T."/>
            <person name="Collen J."/>
            <person name="Dattolo E."/>
            <person name="De Paoli E."/>
            <person name="Dittami S."/>
            <person name="Maumus F."/>
            <person name="Michel G."/>
            <person name="Kersting A."/>
            <person name="Lauritano C."/>
            <person name="Lohaus R."/>
            <person name="Toepel M."/>
            <person name="Tonon T."/>
            <person name="Vanneste K."/>
            <person name="Amirebrahimi M."/>
            <person name="Brakel J."/>
            <person name="Bostroem C."/>
            <person name="Chovatia M."/>
            <person name="Grimwood J."/>
            <person name="Jenkins J.W."/>
            <person name="Jueterbock A."/>
            <person name="Mraz A."/>
            <person name="Stam W.T."/>
            <person name="Tice H."/>
            <person name="Bornberg-Bauer E."/>
            <person name="Green P.J."/>
            <person name="Pearson G.A."/>
            <person name="Procaccini G."/>
            <person name="Duarte C.M."/>
            <person name="Schmutz J."/>
            <person name="Reusch T.B.H."/>
            <person name="Van de Peer Y."/>
        </authorList>
    </citation>
    <scope>NUCLEOTIDE SEQUENCE [LARGE SCALE GENOMIC DNA]</scope>
    <source>
        <strain evidence="4">cv. Finnish</strain>
    </source>
</reference>
<feature type="coiled-coil region" evidence="1">
    <location>
        <begin position="60"/>
        <end position="112"/>
    </location>
</feature>
<dbReference type="InterPro" id="IPR043424">
    <property type="entry name" value="BLT-like"/>
</dbReference>
<comment type="caution">
    <text evidence="3">The sequence shown here is derived from an EMBL/GenBank/DDBJ whole genome shotgun (WGS) entry which is preliminary data.</text>
</comment>
<accession>A0A0K9PMU2</accession>
<dbReference type="OMA" id="MRHRNPA"/>
<feature type="region of interest" description="Disordered" evidence="2">
    <location>
        <begin position="173"/>
        <end position="193"/>
    </location>
</feature>
<dbReference type="Proteomes" id="UP000036987">
    <property type="component" value="Unassembled WGS sequence"/>
</dbReference>
<keyword evidence="1" id="KW-0175">Coiled coil</keyword>
<protein>
    <submittedName>
        <fullName evidence="3">Uncharacterized protein</fullName>
    </submittedName>
</protein>
<name>A0A0K9PMU2_ZOSMR</name>
<dbReference type="PANTHER" id="PTHR31071:SF39">
    <property type="entry name" value="PROTEIN BRANCHLESS TRICHOME"/>
    <property type="match status" value="1"/>
</dbReference>
<keyword evidence="4" id="KW-1185">Reference proteome</keyword>
<gene>
    <name evidence="3" type="ORF">ZOSMA_1G02630</name>
</gene>
<sequence>MGETTTRTIISPLSYCKFYDNPFFNHTTPIHDHHHNHYHRLRHKKPAPSNMQLKVELEVERRLRRKMESLNIALARELSEEKARRKMAEKKMEDLSDQVSRRNIEMEKLRSEIMDERRMMRVAQVLREERVHMKLLEVKLMMEEKLTMFPSSSDPPQLSSAHVAKVLEIGKHTSHQGSGNMGQPHHHRYNQQQQQQVRKEMENPHIKRGIIGHVEFPSKLIKSRSGDLMGPPEFHGSSTHLKLELQKNRLRVLLKNNNRHRVIPLGSQC</sequence>
<evidence type="ECO:0000313" key="4">
    <source>
        <dbReference type="Proteomes" id="UP000036987"/>
    </source>
</evidence>
<dbReference type="PANTHER" id="PTHR31071">
    <property type="entry name" value="GB|AAF24581.1"/>
    <property type="match status" value="1"/>
</dbReference>
<evidence type="ECO:0000256" key="1">
    <source>
        <dbReference type="SAM" id="Coils"/>
    </source>
</evidence>
<dbReference type="AlphaFoldDB" id="A0A0K9PMU2"/>
<dbReference type="EMBL" id="LFYR01000729">
    <property type="protein sequence ID" value="KMZ70286.1"/>
    <property type="molecule type" value="Genomic_DNA"/>
</dbReference>
<evidence type="ECO:0000256" key="2">
    <source>
        <dbReference type="SAM" id="MobiDB-lite"/>
    </source>
</evidence>